<comment type="caution">
    <text evidence="1">The sequence shown here is derived from an EMBL/GenBank/DDBJ whole genome shotgun (WGS) entry which is preliminary data.</text>
</comment>
<keyword evidence="2" id="KW-1185">Reference proteome</keyword>
<reference evidence="1" key="1">
    <citation type="submission" date="2021-02" db="EMBL/GenBank/DDBJ databases">
        <authorList>
            <consortium name="DOE Joint Genome Institute"/>
            <person name="Ahrendt S."/>
            <person name="Looney B.P."/>
            <person name="Miyauchi S."/>
            <person name="Morin E."/>
            <person name="Drula E."/>
            <person name="Courty P.E."/>
            <person name="Chicoki N."/>
            <person name="Fauchery L."/>
            <person name="Kohler A."/>
            <person name="Kuo A."/>
            <person name="Labutti K."/>
            <person name="Pangilinan J."/>
            <person name="Lipzen A."/>
            <person name="Riley R."/>
            <person name="Andreopoulos W."/>
            <person name="He G."/>
            <person name="Johnson J."/>
            <person name="Barry K.W."/>
            <person name="Grigoriev I.V."/>
            <person name="Nagy L."/>
            <person name="Hibbett D."/>
            <person name="Henrissat B."/>
            <person name="Matheny P.B."/>
            <person name="Labbe J."/>
            <person name="Martin F."/>
        </authorList>
    </citation>
    <scope>NUCLEOTIDE SEQUENCE</scope>
    <source>
        <strain evidence="1">FP105234-sp</strain>
    </source>
</reference>
<name>A0ACB8S8B1_9AGAM</name>
<accession>A0ACB8S8B1</accession>
<organism evidence="1 2">
    <name type="scientific">Auriscalpium vulgare</name>
    <dbReference type="NCBI Taxonomy" id="40419"/>
    <lineage>
        <taxon>Eukaryota</taxon>
        <taxon>Fungi</taxon>
        <taxon>Dikarya</taxon>
        <taxon>Basidiomycota</taxon>
        <taxon>Agaricomycotina</taxon>
        <taxon>Agaricomycetes</taxon>
        <taxon>Russulales</taxon>
        <taxon>Auriscalpiaceae</taxon>
        <taxon>Auriscalpium</taxon>
    </lineage>
</organism>
<dbReference type="Proteomes" id="UP000814033">
    <property type="component" value="Unassembled WGS sequence"/>
</dbReference>
<evidence type="ECO:0000313" key="1">
    <source>
        <dbReference type="EMBL" id="KAI0052839.1"/>
    </source>
</evidence>
<evidence type="ECO:0000313" key="2">
    <source>
        <dbReference type="Proteomes" id="UP000814033"/>
    </source>
</evidence>
<sequence>MRYCRDESFSAAAATAARHDHDSCTTLHARHCQHTRYSRRHCQPTKCSRRQPLAGGAASMGAQHASDVAACPMRCNVSTLWAILRVLHGLSARSANHAPRNKMGDRSGEHAAHSARLPRSTSRQRRVKGTGESENRYISSVARSTAARRWELPPVWGLRSRSRHRHPPPHCHFIFATATQHTTRRHRCCLLTNTASCAPARRRWRRRARDAAGGKDNCRTHHPAQHPGRFSRLRMHVGPLSRRRMRQVLCCLSRASGSWEGGSEWGCIRAMRASPQGPRVSACRMLVRGRCAGAGAGDVRRTRTVFTAGG</sequence>
<dbReference type="EMBL" id="MU275843">
    <property type="protein sequence ID" value="KAI0052839.1"/>
    <property type="molecule type" value="Genomic_DNA"/>
</dbReference>
<gene>
    <name evidence="1" type="ORF">FA95DRAFT_1169138</name>
</gene>
<proteinExistence type="predicted"/>
<reference evidence="1" key="2">
    <citation type="journal article" date="2022" name="New Phytol.">
        <title>Evolutionary transition to the ectomycorrhizal habit in the genomes of a hyperdiverse lineage of mushroom-forming fungi.</title>
        <authorList>
            <person name="Looney B."/>
            <person name="Miyauchi S."/>
            <person name="Morin E."/>
            <person name="Drula E."/>
            <person name="Courty P.E."/>
            <person name="Kohler A."/>
            <person name="Kuo A."/>
            <person name="LaButti K."/>
            <person name="Pangilinan J."/>
            <person name="Lipzen A."/>
            <person name="Riley R."/>
            <person name="Andreopoulos W."/>
            <person name="He G."/>
            <person name="Johnson J."/>
            <person name="Nolan M."/>
            <person name="Tritt A."/>
            <person name="Barry K.W."/>
            <person name="Grigoriev I.V."/>
            <person name="Nagy L.G."/>
            <person name="Hibbett D."/>
            <person name="Henrissat B."/>
            <person name="Matheny P.B."/>
            <person name="Labbe J."/>
            <person name="Martin F.M."/>
        </authorList>
    </citation>
    <scope>NUCLEOTIDE SEQUENCE</scope>
    <source>
        <strain evidence="1">FP105234-sp</strain>
    </source>
</reference>
<protein>
    <submittedName>
        <fullName evidence="1">Uncharacterized protein</fullName>
    </submittedName>
</protein>